<accession>A0ABP0LKC6</accession>
<dbReference type="EMBL" id="CAXAMM010016681">
    <property type="protein sequence ID" value="CAK9039643.1"/>
    <property type="molecule type" value="Genomic_DNA"/>
</dbReference>
<feature type="compositionally biased region" description="Basic and acidic residues" evidence="1">
    <location>
        <begin position="533"/>
        <end position="545"/>
    </location>
</feature>
<feature type="compositionally biased region" description="Basic and acidic residues" evidence="1">
    <location>
        <begin position="409"/>
        <end position="418"/>
    </location>
</feature>
<proteinExistence type="predicted"/>
<comment type="caution">
    <text evidence="2">The sequence shown here is derived from an EMBL/GenBank/DDBJ whole genome shotgun (WGS) entry which is preliminary data.</text>
</comment>
<gene>
    <name evidence="2" type="ORF">SCF082_LOCUS23192</name>
</gene>
<feature type="compositionally biased region" description="Basic and acidic residues" evidence="1">
    <location>
        <begin position="485"/>
        <end position="503"/>
    </location>
</feature>
<keyword evidence="3" id="KW-1185">Reference proteome</keyword>
<sequence>MAELHRMWEREDLVRERARAEHRILVWPEPHLVGAPSLRAFSMNRVIIELTAQWWAPQCDQPESLQIATIREEVKRFRTLLHLDPMDVASVSIDSWGVKKLFSYSLRRWLANSLNPRDDCLLDIYDTFSAHWEGPEPEPPAPPQILAIEDGVIEVDPDEPPQALSPGGAGSPEPSKMVDDGYEYVDPATFADLAAPPNSGRPTPTPRSEPLTSPSPVTRTSPSPELDREALLARREALRRELARRQAERSAAAAAARGAGDGGPASATGSYVDQMGTLPMDIDFRDPLTQKTVDPDSKTLEPAAVVAGEIPTQASGLESSALKTPEGLPPVPHEKEAEPANPAPSEKPELAAEAPILPPPAKAAKLSATGGESSKPDEPKEPDLLHMKAPLVRRSDQLGKVVDVTGNDGHSREDQTKVEDEEAKGEAEEPTPGQSSASSGRGRGGKGRGRGKGKSKTQTANAPEVVDVDDKADESAKATRKRGKGKAEKENASKVQKTEKGKSSDAAQGGEAVDGQGKGEGEKAPKTTRGRAKQAEKKDSPDQKDSATGGSDQPKEVTTFAGRYCPQSELGAAKWQAIREVFNTKIKPRIKSHSKLQVKFWNHCMADEGIKAANTYDGWFSAASALEPTFDGTVPDVKVAKPAKGAEASSHKSE</sequence>
<feature type="compositionally biased region" description="Basic and acidic residues" evidence="1">
    <location>
        <begin position="374"/>
        <end position="386"/>
    </location>
</feature>
<feature type="compositionally biased region" description="Low complexity" evidence="1">
    <location>
        <begin position="212"/>
        <end position="224"/>
    </location>
</feature>
<evidence type="ECO:0000313" key="3">
    <source>
        <dbReference type="Proteomes" id="UP001642464"/>
    </source>
</evidence>
<feature type="compositionally biased region" description="Low complexity" evidence="1">
    <location>
        <begin position="249"/>
        <end position="258"/>
    </location>
</feature>
<evidence type="ECO:0000256" key="1">
    <source>
        <dbReference type="SAM" id="MobiDB-lite"/>
    </source>
</evidence>
<protein>
    <submittedName>
        <fullName evidence="2">Uncharacterized protein</fullName>
    </submittedName>
</protein>
<feature type="region of interest" description="Disordered" evidence="1">
    <location>
        <begin position="155"/>
        <end position="562"/>
    </location>
</feature>
<feature type="compositionally biased region" description="Basic and acidic residues" evidence="1">
    <location>
        <begin position="225"/>
        <end position="248"/>
    </location>
</feature>
<evidence type="ECO:0000313" key="2">
    <source>
        <dbReference type="EMBL" id="CAK9039643.1"/>
    </source>
</evidence>
<dbReference type="Proteomes" id="UP001642464">
    <property type="component" value="Unassembled WGS sequence"/>
</dbReference>
<feature type="compositionally biased region" description="Basic and acidic residues" evidence="1">
    <location>
        <begin position="282"/>
        <end position="299"/>
    </location>
</feature>
<name>A0ABP0LKC6_9DINO</name>
<feature type="compositionally biased region" description="Polar residues" evidence="1">
    <location>
        <begin position="312"/>
        <end position="322"/>
    </location>
</feature>
<reference evidence="2 3" key="1">
    <citation type="submission" date="2024-02" db="EMBL/GenBank/DDBJ databases">
        <authorList>
            <person name="Chen Y."/>
            <person name="Shah S."/>
            <person name="Dougan E. K."/>
            <person name="Thang M."/>
            <person name="Chan C."/>
        </authorList>
    </citation>
    <scope>NUCLEOTIDE SEQUENCE [LARGE SCALE GENOMIC DNA]</scope>
</reference>
<feature type="compositionally biased region" description="Basic residues" evidence="1">
    <location>
        <begin position="443"/>
        <end position="455"/>
    </location>
</feature>
<organism evidence="2 3">
    <name type="scientific">Durusdinium trenchii</name>
    <dbReference type="NCBI Taxonomy" id="1381693"/>
    <lineage>
        <taxon>Eukaryota</taxon>
        <taxon>Sar</taxon>
        <taxon>Alveolata</taxon>
        <taxon>Dinophyceae</taxon>
        <taxon>Suessiales</taxon>
        <taxon>Symbiodiniaceae</taxon>
        <taxon>Durusdinium</taxon>
    </lineage>
</organism>